<reference evidence="2 3" key="1">
    <citation type="submission" date="2019-03" db="EMBL/GenBank/DDBJ databases">
        <title>First draft genome of Liparis tanakae, snailfish: a comprehensive survey of snailfish specific genes.</title>
        <authorList>
            <person name="Kim W."/>
            <person name="Song I."/>
            <person name="Jeong J.-H."/>
            <person name="Kim D."/>
            <person name="Kim S."/>
            <person name="Ryu S."/>
            <person name="Song J.Y."/>
            <person name="Lee S.K."/>
        </authorList>
    </citation>
    <scope>NUCLEOTIDE SEQUENCE [LARGE SCALE GENOMIC DNA]</scope>
    <source>
        <tissue evidence="2">Muscle</tissue>
    </source>
</reference>
<name>A0A4Z2HAD9_9TELE</name>
<feature type="region of interest" description="Disordered" evidence="1">
    <location>
        <begin position="85"/>
        <end position="124"/>
    </location>
</feature>
<dbReference type="AlphaFoldDB" id="A0A4Z2HAD9"/>
<keyword evidence="3" id="KW-1185">Reference proteome</keyword>
<accession>A0A4Z2HAD9</accession>
<gene>
    <name evidence="2" type="ORF">EYF80_028051</name>
</gene>
<organism evidence="2 3">
    <name type="scientific">Liparis tanakae</name>
    <name type="common">Tanaka's snailfish</name>
    <dbReference type="NCBI Taxonomy" id="230148"/>
    <lineage>
        <taxon>Eukaryota</taxon>
        <taxon>Metazoa</taxon>
        <taxon>Chordata</taxon>
        <taxon>Craniata</taxon>
        <taxon>Vertebrata</taxon>
        <taxon>Euteleostomi</taxon>
        <taxon>Actinopterygii</taxon>
        <taxon>Neopterygii</taxon>
        <taxon>Teleostei</taxon>
        <taxon>Neoteleostei</taxon>
        <taxon>Acanthomorphata</taxon>
        <taxon>Eupercaria</taxon>
        <taxon>Perciformes</taxon>
        <taxon>Cottioidei</taxon>
        <taxon>Cottales</taxon>
        <taxon>Liparidae</taxon>
        <taxon>Liparis</taxon>
    </lineage>
</organism>
<proteinExistence type="predicted"/>
<dbReference type="EMBL" id="SRLO01000309">
    <property type="protein sequence ID" value="TNN61752.1"/>
    <property type="molecule type" value="Genomic_DNA"/>
</dbReference>
<sequence>MLADPWRFGQKPTGDGTNPVTLEPNVGPPGGKVHLEGEEPDQQFRGLGQMLGWIQVMRRDQAEANRQFLEALTVPSELRPTPVTRDLSALEPTPACRDPSAVPTPDLRVPSAAPVPPGPSPSRLVTVPRPGGLQLPVPCPGGLQLPVPHPGRPQSPLLLSPVLQSPLLRPRSRGGVLICLGCWLIGNPRTPEMAQAGRQAFQMVVGQSMYPELNSGMLNHTKTHMVKPRPVLLSWRGWLAKAPKDYPTKAKTYQMSSEAEELFFGCCFLESLNASLVGGTELSFEMVGPNLFRYSNAVECCFLLVLSRKTQCE</sequence>
<evidence type="ECO:0000313" key="3">
    <source>
        <dbReference type="Proteomes" id="UP000314294"/>
    </source>
</evidence>
<evidence type="ECO:0000256" key="1">
    <source>
        <dbReference type="SAM" id="MobiDB-lite"/>
    </source>
</evidence>
<evidence type="ECO:0000313" key="2">
    <source>
        <dbReference type="EMBL" id="TNN61752.1"/>
    </source>
</evidence>
<comment type="caution">
    <text evidence="2">The sequence shown here is derived from an EMBL/GenBank/DDBJ whole genome shotgun (WGS) entry which is preliminary data.</text>
</comment>
<dbReference type="Proteomes" id="UP000314294">
    <property type="component" value="Unassembled WGS sequence"/>
</dbReference>
<feature type="region of interest" description="Disordered" evidence="1">
    <location>
        <begin position="1"/>
        <end position="32"/>
    </location>
</feature>
<protein>
    <submittedName>
        <fullName evidence="2">Uncharacterized protein</fullName>
    </submittedName>
</protein>